<proteinExistence type="predicted"/>
<dbReference type="Proteomes" id="UP001285441">
    <property type="component" value="Unassembled WGS sequence"/>
</dbReference>
<dbReference type="AlphaFoldDB" id="A0AAE0JXY8"/>
<protein>
    <submittedName>
        <fullName evidence="1">Uncharacterized protein</fullName>
    </submittedName>
</protein>
<name>A0AAE0JXY8_9PEZI</name>
<reference evidence="1" key="2">
    <citation type="submission" date="2023-06" db="EMBL/GenBank/DDBJ databases">
        <authorList>
            <consortium name="Lawrence Berkeley National Laboratory"/>
            <person name="Haridas S."/>
            <person name="Hensen N."/>
            <person name="Bonometti L."/>
            <person name="Westerberg I."/>
            <person name="Brannstrom I.O."/>
            <person name="Guillou S."/>
            <person name="Cros-Aarteil S."/>
            <person name="Calhoun S."/>
            <person name="Kuo A."/>
            <person name="Mondo S."/>
            <person name="Pangilinan J."/>
            <person name="Riley R."/>
            <person name="LaButti K."/>
            <person name="Andreopoulos B."/>
            <person name="Lipzen A."/>
            <person name="Chen C."/>
            <person name="Yanf M."/>
            <person name="Daum C."/>
            <person name="Ng V."/>
            <person name="Clum A."/>
            <person name="Steindorff A."/>
            <person name="Ohm R."/>
            <person name="Martin F."/>
            <person name="Silar P."/>
            <person name="Natvig D."/>
            <person name="Lalanne C."/>
            <person name="Gautier V."/>
            <person name="Ament-velasquez S.L."/>
            <person name="Kruys A."/>
            <person name="Hutchinson M.I."/>
            <person name="Powell A.J."/>
            <person name="Barry K."/>
            <person name="Miller A.N."/>
            <person name="Grigoriev I.V."/>
            <person name="Debuchy R."/>
            <person name="Gladieux P."/>
            <person name="Thoren M.H."/>
            <person name="Johannesson H."/>
        </authorList>
    </citation>
    <scope>NUCLEOTIDE SEQUENCE</scope>
    <source>
        <strain evidence="1">CBS 232.78</strain>
    </source>
</reference>
<dbReference type="InterPro" id="IPR051654">
    <property type="entry name" value="Meroterpenoid_MTases"/>
</dbReference>
<organism evidence="1 2">
    <name type="scientific">Podospora didyma</name>
    <dbReference type="NCBI Taxonomy" id="330526"/>
    <lineage>
        <taxon>Eukaryota</taxon>
        <taxon>Fungi</taxon>
        <taxon>Dikarya</taxon>
        <taxon>Ascomycota</taxon>
        <taxon>Pezizomycotina</taxon>
        <taxon>Sordariomycetes</taxon>
        <taxon>Sordariomycetidae</taxon>
        <taxon>Sordariales</taxon>
        <taxon>Podosporaceae</taxon>
        <taxon>Podospora</taxon>
    </lineage>
</organism>
<evidence type="ECO:0000313" key="1">
    <source>
        <dbReference type="EMBL" id="KAK3366456.1"/>
    </source>
</evidence>
<dbReference type="PANTHER" id="PTHR35897:SF2">
    <property type="entry name" value="METHYLTRANSFERASE DOMAIN-CONTAINING PROTEIN"/>
    <property type="match status" value="1"/>
</dbReference>
<dbReference type="EMBL" id="JAULSW010000012">
    <property type="protein sequence ID" value="KAK3366456.1"/>
    <property type="molecule type" value="Genomic_DNA"/>
</dbReference>
<sequence length="175" mass="18876">MTAAVASISDVVEQLVPRAEGCTIGEVLACETVRAGRSAVLCRAVLVHQPLAEPAAQLFVDPRAFDGRRQTSRRGVLLRTGPAQASKLAGTFGVVQLGMVLHIWDLEGQTKACERVVELLRAEKSVLVVGQRIGNLVGNEFPARGTTIFKHDAETFAIMWEEVGRRTGTESVVRA</sequence>
<comment type="caution">
    <text evidence="1">The sequence shown here is derived from an EMBL/GenBank/DDBJ whole genome shotgun (WGS) entry which is preliminary data.</text>
</comment>
<evidence type="ECO:0000313" key="2">
    <source>
        <dbReference type="Proteomes" id="UP001285441"/>
    </source>
</evidence>
<dbReference type="PANTHER" id="PTHR35897">
    <property type="entry name" value="METHYLTRANSFERASE AUSD"/>
    <property type="match status" value="1"/>
</dbReference>
<gene>
    <name evidence="1" type="ORF">B0H63DRAFT_536509</name>
</gene>
<keyword evidence="2" id="KW-1185">Reference proteome</keyword>
<reference evidence="1" key="1">
    <citation type="journal article" date="2023" name="Mol. Phylogenet. Evol.">
        <title>Genome-scale phylogeny and comparative genomics of the fungal order Sordariales.</title>
        <authorList>
            <person name="Hensen N."/>
            <person name="Bonometti L."/>
            <person name="Westerberg I."/>
            <person name="Brannstrom I.O."/>
            <person name="Guillou S."/>
            <person name="Cros-Aarteil S."/>
            <person name="Calhoun S."/>
            <person name="Haridas S."/>
            <person name="Kuo A."/>
            <person name="Mondo S."/>
            <person name="Pangilinan J."/>
            <person name="Riley R."/>
            <person name="LaButti K."/>
            <person name="Andreopoulos B."/>
            <person name="Lipzen A."/>
            <person name="Chen C."/>
            <person name="Yan M."/>
            <person name="Daum C."/>
            <person name="Ng V."/>
            <person name="Clum A."/>
            <person name="Steindorff A."/>
            <person name="Ohm R.A."/>
            <person name="Martin F."/>
            <person name="Silar P."/>
            <person name="Natvig D.O."/>
            <person name="Lalanne C."/>
            <person name="Gautier V."/>
            <person name="Ament-Velasquez S.L."/>
            <person name="Kruys A."/>
            <person name="Hutchinson M.I."/>
            <person name="Powell A.J."/>
            <person name="Barry K."/>
            <person name="Miller A.N."/>
            <person name="Grigoriev I.V."/>
            <person name="Debuchy R."/>
            <person name="Gladieux P."/>
            <person name="Hiltunen Thoren M."/>
            <person name="Johannesson H."/>
        </authorList>
    </citation>
    <scope>NUCLEOTIDE SEQUENCE</scope>
    <source>
        <strain evidence="1">CBS 232.78</strain>
    </source>
</reference>
<accession>A0AAE0JXY8</accession>